<dbReference type="OrthoDB" id="115435at2759"/>
<feature type="domain" description="Paraneoplastic antigen Ma-like N-terminal" evidence="2">
    <location>
        <begin position="1"/>
        <end position="88"/>
    </location>
</feature>
<dbReference type="RefSeq" id="XP_023376419.1">
    <property type="nucleotide sequence ID" value="XM_023520651.1"/>
</dbReference>
<evidence type="ECO:0000256" key="1">
    <source>
        <dbReference type="SAM" id="MobiDB-lite"/>
    </source>
</evidence>
<proteinExistence type="predicted"/>
<protein>
    <submittedName>
        <fullName evidence="4">Paraneoplastic antigen Ma6F</fullName>
    </submittedName>
</protein>
<name>A0A6P6BMW2_PTEVA</name>
<reference evidence="4" key="1">
    <citation type="submission" date="2025-08" db="UniProtKB">
        <authorList>
            <consortium name="RefSeq"/>
        </authorList>
    </citation>
    <scope>IDENTIFICATION</scope>
    <source>
        <tissue evidence="4">Kidney</tissue>
    </source>
</reference>
<accession>A0A6P6BMW2</accession>
<dbReference type="InterPro" id="IPR026523">
    <property type="entry name" value="PNMA"/>
</dbReference>
<evidence type="ECO:0000259" key="2">
    <source>
        <dbReference type="Pfam" id="PF20846"/>
    </source>
</evidence>
<feature type="compositionally biased region" description="Acidic residues" evidence="1">
    <location>
        <begin position="171"/>
        <end position="181"/>
    </location>
</feature>
<dbReference type="KEGG" id="pvp:111729674"/>
<dbReference type="GeneID" id="111729674"/>
<dbReference type="Proteomes" id="UP000515202">
    <property type="component" value="Unplaced"/>
</dbReference>
<evidence type="ECO:0000313" key="4">
    <source>
        <dbReference type="RefSeq" id="XP_023376419.1"/>
    </source>
</evidence>
<dbReference type="PANTHER" id="PTHR23095">
    <property type="entry name" value="PARANEOPLASTIC ANTIGEN"/>
    <property type="match status" value="1"/>
</dbReference>
<dbReference type="PANTHER" id="PTHR23095:SF20">
    <property type="entry name" value="PARANEOPLASTIC ANTIGEN MA6E"/>
    <property type="match status" value="1"/>
</dbReference>
<feature type="region of interest" description="Disordered" evidence="1">
    <location>
        <begin position="93"/>
        <end position="188"/>
    </location>
</feature>
<feature type="compositionally biased region" description="Low complexity" evidence="1">
    <location>
        <begin position="115"/>
        <end position="170"/>
    </location>
</feature>
<sequence>MLRDWCGWMGANAQRSLLILGIPDDCQDQEFREAVHAALWPLGRYRVLGQVFRKELGSRVALVEVSDYLNRSLVPRQMPGKGGPWTVVFLPQAPDAESQDGPDFPAQPQRRAVPGRAGEAAAAGEAGAPGEKGFAGAAGTADAAGAAGEEAAGTAVAAGEAKAEDVAVASGEEEAAAEEGDKDLAGSA</sequence>
<keyword evidence="3" id="KW-1185">Reference proteome</keyword>
<dbReference type="InterPro" id="IPR048271">
    <property type="entry name" value="PNMA_N"/>
</dbReference>
<gene>
    <name evidence="4" type="primary">PNMA6F</name>
</gene>
<dbReference type="CTD" id="105373377"/>
<organism evidence="3 4">
    <name type="scientific">Pteropus vampyrus</name>
    <name type="common">Large flying fox</name>
    <dbReference type="NCBI Taxonomy" id="132908"/>
    <lineage>
        <taxon>Eukaryota</taxon>
        <taxon>Metazoa</taxon>
        <taxon>Chordata</taxon>
        <taxon>Craniata</taxon>
        <taxon>Vertebrata</taxon>
        <taxon>Euteleostomi</taxon>
        <taxon>Mammalia</taxon>
        <taxon>Eutheria</taxon>
        <taxon>Laurasiatheria</taxon>
        <taxon>Chiroptera</taxon>
        <taxon>Yinpterochiroptera</taxon>
        <taxon>Pteropodoidea</taxon>
        <taxon>Pteropodidae</taxon>
        <taxon>Pteropodinae</taxon>
        <taxon>Pteropus</taxon>
    </lineage>
</organism>
<evidence type="ECO:0000313" key="3">
    <source>
        <dbReference type="Proteomes" id="UP000515202"/>
    </source>
</evidence>
<feature type="non-terminal residue" evidence="4">
    <location>
        <position position="188"/>
    </location>
</feature>
<dbReference type="Pfam" id="PF20846">
    <property type="entry name" value="PNMA_N"/>
    <property type="match status" value="1"/>
</dbReference>
<dbReference type="AlphaFoldDB" id="A0A6P6BMW2"/>